<evidence type="ECO:0000313" key="3">
    <source>
        <dbReference type="Proteomes" id="UP000294723"/>
    </source>
</evidence>
<dbReference type="AlphaFoldDB" id="A0A4R5C7R5"/>
<evidence type="ECO:0000313" key="2">
    <source>
        <dbReference type="EMBL" id="TDD93084.1"/>
    </source>
</evidence>
<reference evidence="2 3" key="1">
    <citation type="submission" date="2019-03" db="EMBL/GenBank/DDBJ databases">
        <title>Draft genome sequences of novel Actinobacteria.</title>
        <authorList>
            <person name="Sahin N."/>
            <person name="Ay H."/>
            <person name="Saygin H."/>
        </authorList>
    </citation>
    <scope>NUCLEOTIDE SEQUENCE [LARGE SCALE GENOMIC DNA]</scope>
    <source>
        <strain evidence="2 3">5K548</strain>
    </source>
</reference>
<organism evidence="2 3">
    <name type="scientific">Saccharopolyspora karakumensis</name>
    <dbReference type="NCBI Taxonomy" id="2530386"/>
    <lineage>
        <taxon>Bacteria</taxon>
        <taxon>Bacillati</taxon>
        <taxon>Actinomycetota</taxon>
        <taxon>Actinomycetes</taxon>
        <taxon>Pseudonocardiales</taxon>
        <taxon>Pseudonocardiaceae</taxon>
        <taxon>Saccharopolyspora</taxon>
    </lineage>
</organism>
<dbReference type="RefSeq" id="WP_132680207.1">
    <property type="nucleotide sequence ID" value="NZ_SMLA01000001.1"/>
</dbReference>
<protein>
    <submittedName>
        <fullName evidence="2">Uncharacterized protein</fullName>
    </submittedName>
</protein>
<dbReference type="EMBL" id="SMLA01000001">
    <property type="protein sequence ID" value="TDD93084.1"/>
    <property type="molecule type" value="Genomic_DNA"/>
</dbReference>
<proteinExistence type="predicted"/>
<accession>A0A4R5C7R5</accession>
<dbReference type="Proteomes" id="UP000294723">
    <property type="component" value="Unassembled WGS sequence"/>
</dbReference>
<name>A0A4R5C7R5_9PSEU</name>
<sequence length="79" mass="8279">MTAQSTVLAVRLRQAQWLLDDLASDAGADRLDAAQLAEAATVLAGLGALLASVHTTISGEPPREEPVDLNAEAVSGWRR</sequence>
<comment type="caution">
    <text evidence="2">The sequence shown here is derived from an EMBL/GenBank/DDBJ whole genome shotgun (WGS) entry which is preliminary data.</text>
</comment>
<evidence type="ECO:0000256" key="1">
    <source>
        <dbReference type="SAM" id="MobiDB-lite"/>
    </source>
</evidence>
<gene>
    <name evidence="2" type="ORF">E1202_00090</name>
</gene>
<feature type="region of interest" description="Disordered" evidence="1">
    <location>
        <begin position="59"/>
        <end position="79"/>
    </location>
</feature>
<keyword evidence="3" id="KW-1185">Reference proteome</keyword>